<name>A0ABY9AKM3_PARCI</name>
<dbReference type="RefSeq" id="WP_011794826.1">
    <property type="nucleotide sequence ID" value="NZ_CP023687.1"/>
</dbReference>
<evidence type="ECO:0000256" key="1">
    <source>
        <dbReference type="SAM" id="MobiDB-lite"/>
    </source>
</evidence>
<reference evidence="2 3" key="1">
    <citation type="submission" date="2023-06" db="EMBL/GenBank/DDBJ databases">
        <authorList>
            <person name="Ham H."/>
            <person name="Park D.S."/>
        </authorList>
    </citation>
    <scope>NUCLEOTIDE SEQUENCE [LARGE SCALE GENOMIC DNA]</scope>
    <source>
        <strain evidence="2 3">KACC 17005</strain>
    </source>
</reference>
<dbReference type="Gene3D" id="1.10.10.10">
    <property type="entry name" value="Winged helix-like DNA-binding domain superfamily/Winged helix DNA-binding domain"/>
    <property type="match status" value="1"/>
</dbReference>
<keyword evidence="3" id="KW-1185">Reference proteome</keyword>
<dbReference type="Pfam" id="PF13730">
    <property type="entry name" value="HTH_36"/>
    <property type="match status" value="1"/>
</dbReference>
<dbReference type="GeneID" id="79793268"/>
<dbReference type="Proteomes" id="UP001242732">
    <property type="component" value="Chromosome"/>
</dbReference>
<feature type="region of interest" description="Disordered" evidence="1">
    <location>
        <begin position="375"/>
        <end position="411"/>
    </location>
</feature>
<sequence>MSTIVMAACWPLQMSGTQKAVLISLADQANDQGVCWPAVETIAERTCASARAVQEALKWLEEHGAITRERRSQRSTMYTVTPSAFTGKASKPSHYVYRIEHKPSGRFYIGLRSSLCLPEDDDYWGSGAAAVWIQKNKADCVRTVLAVLPTRREAAEYEVLETEAAIRDSLCMNRRVAAGDGGRRAAELMGADGAPADGAPAAHAPAESAPAPNAPLGADGAPVGAAGAPTNPQMARFEGAAGAPEPSLNRNRNHQRTTNEPSPPARQAGSAGAGGEEETALQAACRTTWAAYTEAYEHRYGVKPVRNAPVNANVKTLVKRLGHDEAPLVAAWYVASVNEAFVVKNSHSVGVLVNQAEGYRTQWARGQAVTGTAAQAADKTSANADAIEEAKRLSRERAARRAAQSGEGCNA</sequence>
<feature type="compositionally biased region" description="Low complexity" evidence="1">
    <location>
        <begin position="190"/>
        <end position="232"/>
    </location>
</feature>
<accession>A0ABY9AKM3</accession>
<organism evidence="2 3">
    <name type="scientific">Paracidovorax citrulli</name>
    <name type="common">Acidovorax citrulli</name>
    <dbReference type="NCBI Taxonomy" id="80869"/>
    <lineage>
        <taxon>Bacteria</taxon>
        <taxon>Pseudomonadati</taxon>
        <taxon>Pseudomonadota</taxon>
        <taxon>Betaproteobacteria</taxon>
        <taxon>Burkholderiales</taxon>
        <taxon>Comamonadaceae</taxon>
        <taxon>Paracidovorax</taxon>
    </lineage>
</organism>
<dbReference type="InterPro" id="IPR036388">
    <property type="entry name" value="WH-like_DNA-bd_sf"/>
</dbReference>
<evidence type="ECO:0000313" key="2">
    <source>
        <dbReference type="EMBL" id="WIY47384.1"/>
    </source>
</evidence>
<dbReference type="CDD" id="cd10444">
    <property type="entry name" value="GIY-YIG_SegABCDEFG"/>
    <property type="match status" value="1"/>
</dbReference>
<evidence type="ECO:0000313" key="3">
    <source>
        <dbReference type="Proteomes" id="UP001242732"/>
    </source>
</evidence>
<feature type="region of interest" description="Disordered" evidence="1">
    <location>
        <begin position="188"/>
        <end position="280"/>
    </location>
</feature>
<dbReference type="SUPFAM" id="SSF46785">
    <property type="entry name" value="Winged helix' DNA-binding domain"/>
    <property type="match status" value="1"/>
</dbReference>
<dbReference type="EMBL" id="CP127363">
    <property type="protein sequence ID" value="WIY47384.1"/>
    <property type="molecule type" value="Genomic_DNA"/>
</dbReference>
<proteinExistence type="predicted"/>
<protein>
    <submittedName>
        <fullName evidence="2">Helix-turn-helix domain-containing protein</fullName>
    </submittedName>
</protein>
<dbReference type="InterPro" id="IPR036390">
    <property type="entry name" value="WH_DNA-bd_sf"/>
</dbReference>
<feature type="compositionally biased region" description="Basic and acidic residues" evidence="1">
    <location>
        <begin position="388"/>
        <end position="399"/>
    </location>
</feature>
<gene>
    <name evidence="2" type="ORF">QRO08_16270</name>
</gene>